<dbReference type="Pfam" id="PF03120">
    <property type="entry name" value="OB_DNA_ligase"/>
    <property type="match status" value="1"/>
</dbReference>
<dbReference type="CDD" id="cd00114">
    <property type="entry name" value="LIGANc"/>
    <property type="match status" value="1"/>
</dbReference>
<feature type="binding site" evidence="14">
    <location>
        <begin position="32"/>
        <end position="36"/>
    </location>
    <ligand>
        <name>NAD(+)</name>
        <dbReference type="ChEBI" id="CHEBI:57540"/>
    </ligand>
</feature>
<dbReference type="AlphaFoldDB" id="A0A3R5Y876"/>
<evidence type="ECO:0000256" key="12">
    <source>
        <dbReference type="ARBA" id="ARBA00034005"/>
    </source>
</evidence>
<evidence type="ECO:0000256" key="6">
    <source>
        <dbReference type="ARBA" id="ARBA00022723"/>
    </source>
</evidence>
<evidence type="ECO:0000256" key="13">
    <source>
        <dbReference type="ARBA" id="ARBA00060881"/>
    </source>
</evidence>
<organism evidence="17 18">
    <name type="scientific">Geovibrio thiophilus</name>
    <dbReference type="NCBI Taxonomy" id="139438"/>
    <lineage>
        <taxon>Bacteria</taxon>
        <taxon>Pseudomonadati</taxon>
        <taxon>Deferribacterota</taxon>
        <taxon>Deferribacteres</taxon>
        <taxon>Deferribacterales</taxon>
        <taxon>Geovibrionaceae</taxon>
        <taxon>Geovibrio</taxon>
    </lineage>
</organism>
<dbReference type="PANTHER" id="PTHR23389">
    <property type="entry name" value="CHROMOSOME TRANSMISSION FIDELITY FACTOR 18"/>
    <property type="match status" value="1"/>
</dbReference>
<evidence type="ECO:0000313" key="18">
    <source>
        <dbReference type="Proteomes" id="UP000287502"/>
    </source>
</evidence>
<dbReference type="SUPFAM" id="SSF56091">
    <property type="entry name" value="DNA ligase/mRNA capping enzyme, catalytic domain"/>
    <property type="match status" value="1"/>
</dbReference>
<dbReference type="GO" id="GO:0046872">
    <property type="term" value="F:metal ion binding"/>
    <property type="evidence" value="ECO:0007669"/>
    <property type="project" value="UniProtKB-KW"/>
</dbReference>
<evidence type="ECO:0000256" key="9">
    <source>
        <dbReference type="ARBA" id="ARBA00022842"/>
    </source>
</evidence>
<dbReference type="PROSITE" id="PS01055">
    <property type="entry name" value="DNA_LIGASE_N1"/>
    <property type="match status" value="1"/>
</dbReference>
<keyword evidence="8 14" id="KW-0862">Zinc</keyword>
<evidence type="ECO:0000256" key="3">
    <source>
        <dbReference type="ARBA" id="ARBA00013308"/>
    </source>
</evidence>
<dbReference type="InterPro" id="IPR001679">
    <property type="entry name" value="DNA_ligase"/>
</dbReference>
<dbReference type="FunFam" id="2.40.50.140:FF:000012">
    <property type="entry name" value="DNA ligase"/>
    <property type="match status" value="1"/>
</dbReference>
<dbReference type="Pfam" id="PF00533">
    <property type="entry name" value="BRCT"/>
    <property type="match status" value="1"/>
</dbReference>
<dbReference type="GO" id="GO:0006260">
    <property type="term" value="P:DNA replication"/>
    <property type="evidence" value="ECO:0007669"/>
    <property type="project" value="UniProtKB-KW"/>
</dbReference>
<dbReference type="EMBL" id="CP035108">
    <property type="protein sequence ID" value="QAR34048.1"/>
    <property type="molecule type" value="Genomic_DNA"/>
</dbReference>
<evidence type="ECO:0000259" key="16">
    <source>
        <dbReference type="PROSITE" id="PS50172"/>
    </source>
</evidence>
<dbReference type="HAMAP" id="MF_01588">
    <property type="entry name" value="DNA_ligase_A"/>
    <property type="match status" value="1"/>
</dbReference>
<dbReference type="Gene3D" id="6.20.10.30">
    <property type="match status" value="1"/>
</dbReference>
<feature type="binding site" evidence="14">
    <location>
        <position position="415"/>
    </location>
    <ligand>
        <name>Zn(2+)</name>
        <dbReference type="ChEBI" id="CHEBI:29105"/>
    </ligand>
</feature>
<dbReference type="PROSITE" id="PS01056">
    <property type="entry name" value="DNA_LIGASE_N2"/>
    <property type="match status" value="1"/>
</dbReference>
<dbReference type="Gene3D" id="1.10.287.610">
    <property type="entry name" value="Helix hairpin bin"/>
    <property type="match status" value="1"/>
</dbReference>
<feature type="binding site" evidence="14">
    <location>
        <begin position="81"/>
        <end position="82"/>
    </location>
    <ligand>
        <name>NAD(+)</name>
        <dbReference type="ChEBI" id="CHEBI:57540"/>
    </ligand>
</feature>
<feature type="active site" description="N6-AMP-lysine intermediate" evidence="14">
    <location>
        <position position="113"/>
    </location>
</feature>
<dbReference type="SUPFAM" id="SSF52113">
    <property type="entry name" value="BRCT domain"/>
    <property type="match status" value="1"/>
</dbReference>
<evidence type="ECO:0000256" key="10">
    <source>
        <dbReference type="ARBA" id="ARBA00023027"/>
    </source>
</evidence>
<evidence type="ECO:0000256" key="5">
    <source>
        <dbReference type="ARBA" id="ARBA00022705"/>
    </source>
</evidence>
<dbReference type="PIRSF" id="PIRSF001604">
    <property type="entry name" value="LigA"/>
    <property type="match status" value="1"/>
</dbReference>
<dbReference type="KEGG" id="gtl:EP073_11730"/>
<dbReference type="NCBIfam" id="NF005932">
    <property type="entry name" value="PRK07956.1"/>
    <property type="match status" value="1"/>
</dbReference>
<feature type="binding site" evidence="14">
    <location>
        <position position="168"/>
    </location>
    <ligand>
        <name>NAD(+)</name>
        <dbReference type="ChEBI" id="CHEBI:57540"/>
    </ligand>
</feature>
<gene>
    <name evidence="14 17" type="primary">ligA</name>
    <name evidence="17" type="ORF">EP073_11730</name>
</gene>
<dbReference type="InterPro" id="IPR013840">
    <property type="entry name" value="DNAligase_N"/>
</dbReference>
<evidence type="ECO:0000256" key="15">
    <source>
        <dbReference type="RuleBase" id="RU000618"/>
    </source>
</evidence>
<dbReference type="Pfam" id="PF12826">
    <property type="entry name" value="HHH_2"/>
    <property type="match status" value="1"/>
</dbReference>
<keyword evidence="5 14" id="KW-0235">DNA replication</keyword>
<comment type="catalytic activity">
    <reaction evidence="12 14 15">
        <text>NAD(+) + (deoxyribonucleotide)n-3'-hydroxyl + 5'-phospho-(deoxyribonucleotide)m = (deoxyribonucleotide)n+m + AMP + beta-nicotinamide D-nucleotide.</text>
        <dbReference type="EC" id="6.5.1.2"/>
    </reaction>
</comment>
<dbReference type="EC" id="6.5.1.2" evidence="2 14"/>
<feature type="binding site" evidence="14">
    <location>
        <position position="111"/>
    </location>
    <ligand>
        <name>NAD(+)</name>
        <dbReference type="ChEBI" id="CHEBI:57540"/>
    </ligand>
</feature>
<reference evidence="17 18" key="1">
    <citation type="submission" date="2019-01" db="EMBL/GenBank/DDBJ databases">
        <title>Geovibrio thiophilus DSM 11263, complete genome.</title>
        <authorList>
            <person name="Spring S."/>
            <person name="Bunk B."/>
            <person name="Sproer C."/>
        </authorList>
    </citation>
    <scope>NUCLEOTIDE SEQUENCE [LARGE SCALE GENOMIC DNA]</scope>
    <source>
        <strain evidence="17 18">DSM 11263</strain>
    </source>
</reference>
<dbReference type="OrthoDB" id="9759736at2"/>
<keyword evidence="11 14" id="KW-0234">DNA repair</keyword>
<evidence type="ECO:0000256" key="8">
    <source>
        <dbReference type="ARBA" id="ARBA00022833"/>
    </source>
</evidence>
<keyword evidence="6 14" id="KW-0479">Metal-binding</keyword>
<feature type="domain" description="BRCT" evidence="16">
    <location>
        <begin position="577"/>
        <end position="655"/>
    </location>
</feature>
<feature type="binding site" evidence="14">
    <location>
        <position position="281"/>
    </location>
    <ligand>
        <name>NAD(+)</name>
        <dbReference type="ChEBI" id="CHEBI:57540"/>
    </ligand>
</feature>
<evidence type="ECO:0000313" key="17">
    <source>
        <dbReference type="EMBL" id="QAR34048.1"/>
    </source>
</evidence>
<dbReference type="InterPro" id="IPR036420">
    <property type="entry name" value="BRCT_dom_sf"/>
</dbReference>
<comment type="cofactor">
    <cofactor evidence="14">
        <name>Mg(2+)</name>
        <dbReference type="ChEBI" id="CHEBI:18420"/>
    </cofactor>
    <cofactor evidence="14">
        <name>Mn(2+)</name>
        <dbReference type="ChEBI" id="CHEBI:29035"/>
    </cofactor>
</comment>
<evidence type="ECO:0000256" key="7">
    <source>
        <dbReference type="ARBA" id="ARBA00022763"/>
    </source>
</evidence>
<dbReference type="CDD" id="cd17748">
    <property type="entry name" value="BRCT_DNA_ligase_like"/>
    <property type="match status" value="1"/>
</dbReference>
<dbReference type="Gene3D" id="2.40.50.140">
    <property type="entry name" value="Nucleic acid-binding proteins"/>
    <property type="match status" value="1"/>
</dbReference>
<dbReference type="PROSITE" id="PS50172">
    <property type="entry name" value="BRCT"/>
    <property type="match status" value="1"/>
</dbReference>
<dbReference type="SUPFAM" id="SSF50249">
    <property type="entry name" value="Nucleic acid-binding proteins"/>
    <property type="match status" value="1"/>
</dbReference>
<dbReference type="Gene3D" id="3.40.50.10190">
    <property type="entry name" value="BRCT domain"/>
    <property type="match status" value="1"/>
</dbReference>
<keyword evidence="4 14" id="KW-0436">Ligase</keyword>
<evidence type="ECO:0000256" key="2">
    <source>
        <dbReference type="ARBA" id="ARBA00012722"/>
    </source>
</evidence>
<feature type="binding site" evidence="14">
    <location>
        <position position="402"/>
    </location>
    <ligand>
        <name>Zn(2+)</name>
        <dbReference type="ChEBI" id="CHEBI:29105"/>
    </ligand>
</feature>
<dbReference type="Gene3D" id="1.10.150.20">
    <property type="entry name" value="5' to 3' exonuclease, C-terminal subdomain"/>
    <property type="match status" value="2"/>
</dbReference>
<dbReference type="InterPro" id="IPR001357">
    <property type="entry name" value="BRCT_dom"/>
</dbReference>
<dbReference type="InterPro" id="IPR018239">
    <property type="entry name" value="DNA_ligase_AS"/>
</dbReference>
<keyword evidence="9 14" id="KW-0460">Magnesium</keyword>
<dbReference type="InterPro" id="IPR004150">
    <property type="entry name" value="NAD_DNA_ligase_OB"/>
</dbReference>
<dbReference type="GO" id="GO:0005829">
    <property type="term" value="C:cytosol"/>
    <property type="evidence" value="ECO:0007669"/>
    <property type="project" value="TreeGrafter"/>
</dbReference>
<proteinExistence type="inferred from homology"/>
<keyword evidence="7 14" id="KW-0227">DNA damage</keyword>
<dbReference type="Gene3D" id="3.30.470.30">
    <property type="entry name" value="DNA ligase/mRNA capping enzyme"/>
    <property type="match status" value="1"/>
</dbReference>
<dbReference type="SMART" id="SM00532">
    <property type="entry name" value="LIGANc"/>
    <property type="match status" value="1"/>
</dbReference>
<dbReference type="Proteomes" id="UP000287502">
    <property type="component" value="Chromosome"/>
</dbReference>
<dbReference type="GO" id="GO:0006281">
    <property type="term" value="P:DNA repair"/>
    <property type="evidence" value="ECO:0007669"/>
    <property type="project" value="UniProtKB-KW"/>
</dbReference>
<accession>A0A3R5Y876</accession>
<dbReference type="NCBIfam" id="TIGR00575">
    <property type="entry name" value="dnlj"/>
    <property type="match status" value="1"/>
</dbReference>
<evidence type="ECO:0000256" key="1">
    <source>
        <dbReference type="ARBA" id="ARBA00004067"/>
    </source>
</evidence>
<dbReference type="SUPFAM" id="SSF47781">
    <property type="entry name" value="RuvA domain 2-like"/>
    <property type="match status" value="1"/>
</dbReference>
<dbReference type="InterPro" id="IPR012340">
    <property type="entry name" value="NA-bd_OB-fold"/>
</dbReference>
<feature type="binding site" evidence="14">
    <location>
        <position position="420"/>
    </location>
    <ligand>
        <name>Zn(2+)</name>
        <dbReference type="ChEBI" id="CHEBI:29105"/>
    </ligand>
</feature>
<keyword evidence="18" id="KW-1185">Reference proteome</keyword>
<dbReference type="GO" id="GO:0003911">
    <property type="term" value="F:DNA ligase (NAD+) activity"/>
    <property type="evidence" value="ECO:0007669"/>
    <property type="project" value="UniProtKB-UniRule"/>
</dbReference>
<comment type="function">
    <text evidence="1 14">DNA ligase that catalyzes the formation of phosphodiester linkages between 5'-phosphoryl and 3'-hydroxyl groups in double-stranded DNA using NAD as a coenzyme and as the energy source for the reaction. It is essential for DNA replication and repair of damaged DNA.</text>
</comment>
<dbReference type="SMART" id="SM00292">
    <property type="entry name" value="BRCT"/>
    <property type="match status" value="1"/>
</dbReference>
<evidence type="ECO:0000256" key="14">
    <source>
        <dbReference type="HAMAP-Rule" id="MF_01588"/>
    </source>
</evidence>
<dbReference type="RefSeq" id="WP_128467340.1">
    <property type="nucleotide sequence ID" value="NZ_CP035108.1"/>
</dbReference>
<dbReference type="InterPro" id="IPR033136">
    <property type="entry name" value="DNA_ligase_CS"/>
</dbReference>
<protein>
    <recommendedName>
        <fullName evidence="3 14">DNA ligase</fullName>
        <ecNumber evidence="2 14">6.5.1.2</ecNumber>
    </recommendedName>
    <alternativeName>
        <fullName evidence="14">Polydeoxyribonucleotide synthase [NAD(+)]</fullName>
    </alternativeName>
</protein>
<feature type="binding site" evidence="14">
    <location>
        <position position="134"/>
    </location>
    <ligand>
        <name>NAD(+)</name>
        <dbReference type="ChEBI" id="CHEBI:57540"/>
    </ligand>
</feature>
<comment type="similarity">
    <text evidence="13 14">Belongs to the NAD-dependent DNA ligase family. LigA subfamily.</text>
</comment>
<keyword evidence="10 14" id="KW-0520">NAD</keyword>
<dbReference type="InterPro" id="IPR010994">
    <property type="entry name" value="RuvA_2-like"/>
</dbReference>
<dbReference type="InterPro" id="IPR013839">
    <property type="entry name" value="DNAligase_adenylation"/>
</dbReference>
<evidence type="ECO:0000256" key="11">
    <source>
        <dbReference type="ARBA" id="ARBA00023204"/>
    </source>
</evidence>
<name>A0A3R5Y876_9BACT</name>
<dbReference type="PANTHER" id="PTHR23389:SF9">
    <property type="entry name" value="DNA LIGASE"/>
    <property type="match status" value="1"/>
</dbReference>
<evidence type="ECO:0000256" key="4">
    <source>
        <dbReference type="ARBA" id="ARBA00022598"/>
    </source>
</evidence>
<keyword evidence="14" id="KW-0464">Manganese</keyword>
<feature type="binding site" evidence="14">
    <location>
        <position position="305"/>
    </location>
    <ligand>
        <name>NAD(+)</name>
        <dbReference type="ChEBI" id="CHEBI:57540"/>
    </ligand>
</feature>
<dbReference type="Pfam" id="PF01653">
    <property type="entry name" value="DNA_ligase_aden"/>
    <property type="match status" value="1"/>
</dbReference>
<feature type="binding site" evidence="14">
    <location>
        <position position="399"/>
    </location>
    <ligand>
        <name>Zn(2+)</name>
        <dbReference type="ChEBI" id="CHEBI:29105"/>
    </ligand>
</feature>
<dbReference type="InterPro" id="IPR041663">
    <property type="entry name" value="DisA/LigA_HHH"/>
</dbReference>
<sequence length="655" mass="72954">MESIKKEYDRLVEEIKQHDINYYVNDAPVISDYDYDRLYRRLLEMETEHPELVRDDSPSRRVGAPPVEGLESIRHEVRMMSLNNTYSDAELDSFIATVYKETLEEPPFVVEPKIDGASVSLVYEKGGLISAATRGDGAVGEDILHNVRTIRAVPLVTEETQRLVVRGEVYMPVESFSKLNEKREEEGLTLFANPRNSAAGSLKLLDSRECAKRNLSMFAFGLDKGQGESHFADLMRLKRLGFRVNDMVKLCKTAEEVKEHVAFIRSKRESLSYEIDGAVIKVDNYRLRDRLGMTIKAPKWAIAYKYPAEQAVTKLLDVEFQVGRTGTVTPVAILEPVKVSGSTVARATLHNMDEVERLGIRIGDYVSLEKGGDVIPKVTGALAERRTGEERAVPLPENCPVCHHKLVREDVAFRCVNPECTGTARGALRHFTARNAMDIRGFGESLIDRLMDLGMLKTPADIYTMDYNSLRTMEGLGNKSVDNLTAAVEESRSKPFEKVLFAVGLPSVGVRTAEILAQEFGSIDRLKTATEEELTAVYSIGALVAQDITEALRQPKYINLINSLREAGLRFEAEKKDAGGIFEGQTFLITGTLSRPRADFEELIKNLGGKIASGVSKNLSYLIAGEKAGSKLEKAEKLGVRVLTEDEFMNMAERS</sequence>